<accession>A0A7R7EPZ9</accession>
<protein>
    <submittedName>
        <fullName evidence="1">Uncharacterized protein</fullName>
    </submittedName>
</protein>
<dbReference type="Proteomes" id="UP000595897">
    <property type="component" value="Chromosome"/>
</dbReference>
<keyword evidence="2" id="KW-1185">Reference proteome</keyword>
<reference evidence="1 2" key="1">
    <citation type="submission" date="2020-11" db="EMBL/GenBank/DDBJ databases">
        <title>Draft genome sequencing of a Lachnospiraceae strain isolated from anoxic soil subjected to BSD treatment.</title>
        <authorList>
            <person name="Uek A."/>
            <person name="Tonouchi A."/>
        </authorList>
    </citation>
    <scope>NUCLEOTIDE SEQUENCE [LARGE SCALE GENOMIC DNA]</scope>
    <source>
        <strain evidence="1 2">TB5</strain>
    </source>
</reference>
<organism evidence="1 2">
    <name type="scientific">Anaeromicropila herbilytica</name>
    <dbReference type="NCBI Taxonomy" id="2785025"/>
    <lineage>
        <taxon>Bacteria</taxon>
        <taxon>Bacillati</taxon>
        <taxon>Bacillota</taxon>
        <taxon>Clostridia</taxon>
        <taxon>Lachnospirales</taxon>
        <taxon>Lachnospiraceae</taxon>
        <taxon>Anaeromicropila</taxon>
    </lineage>
</organism>
<evidence type="ECO:0000313" key="2">
    <source>
        <dbReference type="Proteomes" id="UP000595897"/>
    </source>
</evidence>
<dbReference type="AlphaFoldDB" id="A0A7R7EPZ9"/>
<gene>
    <name evidence="1" type="ORF">bsdtb5_41990</name>
</gene>
<sequence length="65" mass="7499">MICLEEPRFIQKATSFTLVDKLRDECETLQNNKNSDLDRALSCPVSGLFFYQGSVFLSIFRPEHV</sequence>
<name>A0A7R7EPZ9_9FIRM</name>
<dbReference type="KEGG" id="ahb:bsdtb5_41990"/>
<dbReference type="EMBL" id="AP024169">
    <property type="protein sequence ID" value="BCN32904.1"/>
    <property type="molecule type" value="Genomic_DNA"/>
</dbReference>
<proteinExistence type="predicted"/>
<evidence type="ECO:0000313" key="1">
    <source>
        <dbReference type="EMBL" id="BCN32904.1"/>
    </source>
</evidence>